<evidence type="ECO:0000256" key="4">
    <source>
        <dbReference type="ARBA" id="ARBA00022692"/>
    </source>
</evidence>
<dbReference type="PANTHER" id="PTHR43829">
    <property type="entry name" value="AQUAPORIN OR AQUAGLYCEROPORIN RELATED"/>
    <property type="match status" value="1"/>
</dbReference>
<comment type="subcellular location">
    <subcellularLocation>
        <location evidence="1">Membrane</location>
        <topology evidence="1">Multi-pass membrane protein</topology>
    </subcellularLocation>
</comment>
<dbReference type="Pfam" id="PF00230">
    <property type="entry name" value="MIP"/>
    <property type="match status" value="1"/>
</dbReference>
<dbReference type="RefSeq" id="XP_031467501.1">
    <property type="nucleotide sequence ID" value="XM_031611641.1"/>
</dbReference>
<keyword evidence="4 9" id="KW-0812">Transmembrane</keyword>
<dbReference type="OMA" id="CALGRMP"/>
<protein>
    <recommendedName>
        <fullName evidence="13">Aquaporin 7</fullName>
    </recommendedName>
</protein>
<reference evidence="11" key="1">
    <citation type="submission" date="2025-08" db="UniProtKB">
        <authorList>
            <consortium name="Ensembl"/>
        </authorList>
    </citation>
    <scope>IDENTIFICATION</scope>
</reference>
<dbReference type="GO" id="GO:0015204">
    <property type="term" value="F:urea transmembrane transporter activity"/>
    <property type="evidence" value="ECO:0007669"/>
    <property type="project" value="TreeGrafter"/>
</dbReference>
<evidence type="ECO:0000256" key="8">
    <source>
        <dbReference type="ARBA" id="ARBA00049405"/>
    </source>
</evidence>
<evidence type="ECO:0008006" key="13">
    <source>
        <dbReference type="Google" id="ProtNLM"/>
    </source>
</evidence>
<evidence type="ECO:0000256" key="2">
    <source>
        <dbReference type="ARBA" id="ARBA00006175"/>
    </source>
</evidence>
<dbReference type="Ensembl" id="ENSPCLT00000028250.1">
    <property type="protein sequence ID" value="ENSPCLP00000020419.1"/>
    <property type="gene ID" value="ENSPCLG00000017862.1"/>
</dbReference>
<comment type="similarity">
    <text evidence="2 9">Belongs to the MIP/aquaporin (TC 1.A.8) family.</text>
</comment>
<organism evidence="11 12">
    <name type="scientific">Phasianus colchicus</name>
    <name type="common">Common pheasant</name>
    <dbReference type="NCBI Taxonomy" id="9054"/>
    <lineage>
        <taxon>Eukaryota</taxon>
        <taxon>Metazoa</taxon>
        <taxon>Chordata</taxon>
        <taxon>Craniata</taxon>
        <taxon>Vertebrata</taxon>
        <taxon>Euteleostomi</taxon>
        <taxon>Archelosauria</taxon>
        <taxon>Archosauria</taxon>
        <taxon>Dinosauria</taxon>
        <taxon>Saurischia</taxon>
        <taxon>Theropoda</taxon>
        <taxon>Coelurosauria</taxon>
        <taxon>Aves</taxon>
        <taxon>Neognathae</taxon>
        <taxon>Galloanserae</taxon>
        <taxon>Galliformes</taxon>
        <taxon>Phasianidae</taxon>
        <taxon>Phasianinae</taxon>
        <taxon>Phasianus</taxon>
    </lineage>
</organism>
<dbReference type="NCBIfam" id="TIGR00861">
    <property type="entry name" value="MIP"/>
    <property type="match status" value="1"/>
</dbReference>
<feature type="transmembrane region" description="Helical" evidence="10">
    <location>
        <begin position="200"/>
        <end position="222"/>
    </location>
</feature>
<dbReference type="Gene3D" id="1.20.1080.10">
    <property type="entry name" value="Glycerol uptake facilitator protein"/>
    <property type="match status" value="1"/>
</dbReference>
<evidence type="ECO:0000256" key="1">
    <source>
        <dbReference type="ARBA" id="ARBA00004141"/>
    </source>
</evidence>
<evidence type="ECO:0000256" key="3">
    <source>
        <dbReference type="ARBA" id="ARBA00022448"/>
    </source>
</evidence>
<dbReference type="InterPro" id="IPR023271">
    <property type="entry name" value="Aquaporin-like"/>
</dbReference>
<comment type="catalytic activity">
    <reaction evidence="8">
        <text>glycerol(in) = glycerol(out)</text>
        <dbReference type="Rhea" id="RHEA:29675"/>
        <dbReference type="ChEBI" id="CHEBI:17754"/>
    </reaction>
</comment>
<dbReference type="PRINTS" id="PR02019">
    <property type="entry name" value="AQUAPORIN7"/>
</dbReference>
<dbReference type="SUPFAM" id="SSF81338">
    <property type="entry name" value="Aquaporin-like"/>
    <property type="match status" value="1"/>
</dbReference>
<keyword evidence="12" id="KW-1185">Reference proteome</keyword>
<evidence type="ECO:0000256" key="10">
    <source>
        <dbReference type="SAM" id="Phobius"/>
    </source>
</evidence>
<keyword evidence="5 10" id="KW-1133">Transmembrane helix</keyword>
<evidence type="ECO:0000313" key="11">
    <source>
        <dbReference type="Ensembl" id="ENSPCLP00000020419.1"/>
    </source>
</evidence>
<evidence type="ECO:0000256" key="9">
    <source>
        <dbReference type="RuleBase" id="RU000477"/>
    </source>
</evidence>
<evidence type="ECO:0000256" key="7">
    <source>
        <dbReference type="ARBA" id="ARBA00034651"/>
    </source>
</evidence>
<accession>A0A669QI60</accession>
<evidence type="ECO:0000313" key="12">
    <source>
        <dbReference type="Proteomes" id="UP000472261"/>
    </source>
</evidence>
<dbReference type="GO" id="GO:0016323">
    <property type="term" value="C:basolateral plasma membrane"/>
    <property type="evidence" value="ECO:0007669"/>
    <property type="project" value="TreeGrafter"/>
</dbReference>
<dbReference type="PRINTS" id="PR00783">
    <property type="entry name" value="MINTRINSICP"/>
</dbReference>
<proteinExistence type="inferred from homology"/>
<gene>
    <name evidence="11" type="primary">LOC116241035</name>
</gene>
<dbReference type="InterPro" id="IPR000425">
    <property type="entry name" value="MIP"/>
</dbReference>
<keyword evidence="3 9" id="KW-0813">Transport</keyword>
<evidence type="ECO:0000256" key="5">
    <source>
        <dbReference type="ARBA" id="ARBA00022989"/>
    </source>
</evidence>
<keyword evidence="6 10" id="KW-0472">Membrane</keyword>
<dbReference type="KEGG" id="pcoc:116241035"/>
<feature type="transmembrane region" description="Helical" evidence="10">
    <location>
        <begin position="169"/>
        <end position="188"/>
    </location>
</feature>
<dbReference type="PANTHER" id="PTHR43829:SF15">
    <property type="entry name" value="AQUAPORIN-7"/>
    <property type="match status" value="1"/>
</dbReference>
<feature type="transmembrane region" description="Helical" evidence="10">
    <location>
        <begin position="249"/>
        <end position="273"/>
    </location>
</feature>
<dbReference type="InterPro" id="IPR050363">
    <property type="entry name" value="MIP/Aquaporin"/>
</dbReference>
<feature type="transmembrane region" description="Helical" evidence="10">
    <location>
        <begin position="111"/>
        <end position="132"/>
    </location>
</feature>
<evidence type="ECO:0000256" key="6">
    <source>
        <dbReference type="ARBA" id="ARBA00023136"/>
    </source>
</evidence>
<dbReference type="OrthoDB" id="3222at2759"/>
<dbReference type="FunFam" id="1.20.1080.10:FF:000005">
    <property type="entry name" value="Aquaporin 3"/>
    <property type="match status" value="1"/>
</dbReference>
<feature type="transmembrane region" description="Helical" evidence="10">
    <location>
        <begin position="67"/>
        <end position="90"/>
    </location>
</feature>
<dbReference type="CDD" id="cd00333">
    <property type="entry name" value="MIP"/>
    <property type="match status" value="1"/>
</dbReference>
<reference evidence="11" key="2">
    <citation type="submission" date="2025-09" db="UniProtKB">
        <authorList>
            <consortium name="Ensembl"/>
        </authorList>
    </citation>
    <scope>IDENTIFICATION</scope>
</reference>
<name>A0A669QI60_PHACC</name>
<dbReference type="GO" id="GO:0015254">
    <property type="term" value="F:glycerol channel activity"/>
    <property type="evidence" value="ECO:0007669"/>
    <property type="project" value="TreeGrafter"/>
</dbReference>
<dbReference type="AlphaFoldDB" id="A0A669QI60"/>
<feature type="transmembrane region" description="Helical" evidence="10">
    <location>
        <begin position="33"/>
        <end position="55"/>
    </location>
</feature>
<sequence length="297" mass="31982">MDLLYSCRLDLKSKMLEKIQKMLTIRSSSVRELLAEALGMYVLMVLGLSSVAQVVLGKGEFGQYLSINLGFGIGVTMGIHAAGGISGAHLNAAITLTHCIFGNLPWRKLPAYLLGQFLGSFLGAATVFGLYYEALYDYTKGNFTVTGPTGTASIFSTYPSPYMSLSGSFFTEFMATVMLFLGILVIHDEKNNGALKGTQALLTGILVLGIGMGMGMNTGYAINPSRDLPPRIFTAIAGWGVDVFRAGNYWWWVPLVAPTLGSLAGGLIYKLLIDIHNQPVLERGNEKGQTVIESSTL</sequence>
<comment type="catalytic activity">
    <reaction evidence="7">
        <text>H2O(in) = H2O(out)</text>
        <dbReference type="Rhea" id="RHEA:29667"/>
        <dbReference type="ChEBI" id="CHEBI:15377"/>
    </reaction>
</comment>
<dbReference type="GO" id="GO:0015250">
    <property type="term" value="F:water channel activity"/>
    <property type="evidence" value="ECO:0007669"/>
    <property type="project" value="TreeGrafter"/>
</dbReference>
<dbReference type="Proteomes" id="UP000472261">
    <property type="component" value="Unplaced"/>
</dbReference>
<dbReference type="GeneID" id="116241035"/>